<proteinExistence type="predicted"/>
<keyword evidence="2" id="KW-1185">Reference proteome</keyword>
<accession>A0ABS8WHQ1</accession>
<dbReference type="EMBL" id="JACEIK010007500">
    <property type="protein sequence ID" value="MCE3050338.1"/>
    <property type="molecule type" value="Genomic_DNA"/>
</dbReference>
<evidence type="ECO:0000313" key="2">
    <source>
        <dbReference type="Proteomes" id="UP000823775"/>
    </source>
</evidence>
<gene>
    <name evidence="1" type="ORF">HAX54_047004</name>
</gene>
<dbReference type="Proteomes" id="UP000823775">
    <property type="component" value="Unassembled WGS sequence"/>
</dbReference>
<feature type="non-terminal residue" evidence="1">
    <location>
        <position position="62"/>
    </location>
</feature>
<name>A0ABS8WHQ1_DATST</name>
<reference evidence="1 2" key="1">
    <citation type="journal article" date="2021" name="BMC Genomics">
        <title>Datura genome reveals duplications of psychoactive alkaloid biosynthetic genes and high mutation rate following tissue culture.</title>
        <authorList>
            <person name="Rajewski A."/>
            <person name="Carter-House D."/>
            <person name="Stajich J."/>
            <person name="Litt A."/>
        </authorList>
    </citation>
    <scope>NUCLEOTIDE SEQUENCE [LARGE SCALE GENOMIC DNA]</scope>
    <source>
        <strain evidence="1">AR-01</strain>
    </source>
</reference>
<evidence type="ECO:0000313" key="1">
    <source>
        <dbReference type="EMBL" id="MCE3050338.1"/>
    </source>
</evidence>
<sequence length="62" mass="7306">ARSFNAFLCMPVMDLSIYFQLLEKPPYRDIFHTLCGEHSFSLWARDHNGTYSALLFSYLNKE</sequence>
<protein>
    <submittedName>
        <fullName evidence="1">Uncharacterized protein</fullName>
    </submittedName>
</protein>
<comment type="caution">
    <text evidence="1">The sequence shown here is derived from an EMBL/GenBank/DDBJ whole genome shotgun (WGS) entry which is preliminary data.</text>
</comment>
<feature type="non-terminal residue" evidence="1">
    <location>
        <position position="1"/>
    </location>
</feature>
<organism evidence="1 2">
    <name type="scientific">Datura stramonium</name>
    <name type="common">Jimsonweed</name>
    <name type="synonym">Common thornapple</name>
    <dbReference type="NCBI Taxonomy" id="4076"/>
    <lineage>
        <taxon>Eukaryota</taxon>
        <taxon>Viridiplantae</taxon>
        <taxon>Streptophyta</taxon>
        <taxon>Embryophyta</taxon>
        <taxon>Tracheophyta</taxon>
        <taxon>Spermatophyta</taxon>
        <taxon>Magnoliopsida</taxon>
        <taxon>eudicotyledons</taxon>
        <taxon>Gunneridae</taxon>
        <taxon>Pentapetalae</taxon>
        <taxon>asterids</taxon>
        <taxon>lamiids</taxon>
        <taxon>Solanales</taxon>
        <taxon>Solanaceae</taxon>
        <taxon>Solanoideae</taxon>
        <taxon>Datureae</taxon>
        <taxon>Datura</taxon>
    </lineage>
</organism>